<feature type="transmembrane region" description="Helical" evidence="5">
    <location>
        <begin position="192"/>
        <end position="212"/>
    </location>
</feature>
<organism evidence="7 8">
    <name type="scientific">Acipenser ruthenus</name>
    <name type="common">Sterlet sturgeon</name>
    <dbReference type="NCBI Taxonomy" id="7906"/>
    <lineage>
        <taxon>Eukaryota</taxon>
        <taxon>Metazoa</taxon>
        <taxon>Chordata</taxon>
        <taxon>Craniata</taxon>
        <taxon>Vertebrata</taxon>
        <taxon>Euteleostomi</taxon>
        <taxon>Actinopterygii</taxon>
        <taxon>Chondrostei</taxon>
        <taxon>Acipenseriformes</taxon>
        <taxon>Acipenseridae</taxon>
        <taxon>Acipenser</taxon>
    </lineage>
</organism>
<feature type="transmembrane region" description="Helical" evidence="5">
    <location>
        <begin position="106"/>
        <end position="125"/>
    </location>
</feature>
<dbReference type="AlphaFoldDB" id="A0A444U298"/>
<keyword evidence="3 5" id="KW-1133">Transmembrane helix</keyword>
<feature type="domain" description="Amino acid permease/ SLC12A" evidence="6">
    <location>
        <begin position="134"/>
        <end position="252"/>
    </location>
</feature>
<evidence type="ECO:0000256" key="1">
    <source>
        <dbReference type="ARBA" id="ARBA00004141"/>
    </source>
</evidence>
<dbReference type="InterPro" id="IPR004842">
    <property type="entry name" value="SLC12A_fam"/>
</dbReference>
<comment type="caution">
    <text evidence="7">The sequence shown here is derived from an EMBL/GenBank/DDBJ whole genome shotgun (WGS) entry which is preliminary data.</text>
</comment>
<keyword evidence="8" id="KW-1185">Reference proteome</keyword>
<dbReference type="GO" id="GO:0055064">
    <property type="term" value="P:chloride ion homeostasis"/>
    <property type="evidence" value="ECO:0007669"/>
    <property type="project" value="TreeGrafter"/>
</dbReference>
<dbReference type="PANTHER" id="PTHR11827:SF96">
    <property type="entry name" value="SOLUTE CARRIER FAMILY 12 MEMBER 9"/>
    <property type="match status" value="1"/>
</dbReference>
<keyword evidence="4 5" id="KW-0472">Membrane</keyword>
<feature type="domain" description="Amino acid permease/ SLC12A" evidence="6">
    <location>
        <begin position="1"/>
        <end position="66"/>
    </location>
</feature>
<evidence type="ECO:0000256" key="2">
    <source>
        <dbReference type="ARBA" id="ARBA00022692"/>
    </source>
</evidence>
<evidence type="ECO:0000313" key="7">
    <source>
        <dbReference type="EMBL" id="RXM29302.1"/>
    </source>
</evidence>
<accession>A0A444U298</accession>
<reference evidence="7 8" key="1">
    <citation type="submission" date="2019-01" db="EMBL/GenBank/DDBJ databases">
        <title>Draft Genome and Complete Hox-Cluster Characterization of the Sterlet Sturgeon (Acipenser ruthenus).</title>
        <authorList>
            <person name="Wei Q."/>
        </authorList>
    </citation>
    <scope>NUCLEOTIDE SEQUENCE [LARGE SCALE GENOMIC DNA]</scope>
    <source>
        <strain evidence="7">WHYD16114868_AA</strain>
        <tissue evidence="7">Blood</tissue>
    </source>
</reference>
<evidence type="ECO:0000256" key="3">
    <source>
        <dbReference type="ARBA" id="ARBA00022989"/>
    </source>
</evidence>
<dbReference type="EMBL" id="SCEB01215488">
    <property type="protein sequence ID" value="RXM29302.1"/>
    <property type="molecule type" value="Genomic_DNA"/>
</dbReference>
<dbReference type="Proteomes" id="UP000289886">
    <property type="component" value="Unassembled WGS sequence"/>
</dbReference>
<evidence type="ECO:0000313" key="8">
    <source>
        <dbReference type="Proteomes" id="UP000289886"/>
    </source>
</evidence>
<dbReference type="InterPro" id="IPR004841">
    <property type="entry name" value="AA-permease/SLC12A_dom"/>
</dbReference>
<feature type="transmembrane region" description="Helical" evidence="5">
    <location>
        <begin position="12"/>
        <end position="34"/>
    </location>
</feature>
<dbReference type="GO" id="GO:0015379">
    <property type="term" value="F:potassium:chloride symporter activity"/>
    <property type="evidence" value="ECO:0007669"/>
    <property type="project" value="TreeGrafter"/>
</dbReference>
<dbReference type="PANTHER" id="PTHR11827">
    <property type="entry name" value="SOLUTE CARRIER FAMILY 12, CATION COTRANSPORTERS"/>
    <property type="match status" value="1"/>
</dbReference>
<name>A0A444U298_ACIRT</name>
<feature type="transmembrane region" description="Helical" evidence="5">
    <location>
        <begin position="145"/>
        <end position="171"/>
    </location>
</feature>
<evidence type="ECO:0000259" key="6">
    <source>
        <dbReference type="Pfam" id="PF00324"/>
    </source>
</evidence>
<dbReference type="Gene3D" id="1.20.1740.10">
    <property type="entry name" value="Amino acid/polyamine transporter I"/>
    <property type="match status" value="1"/>
</dbReference>
<protein>
    <submittedName>
        <fullName evidence="7">Solute carrier family 12 member 9</fullName>
    </submittedName>
</protein>
<sequence length="393" mass="43585">MFIVAYIIIGRTVLSVCAISTNGALDAGGAYYMISHALGPEFGGSIGIMFFLTNVCGSALFMLGLVESIMDTFGVPQAKISPPPGSQVQFQNAARGNWKPIGSGRFTVSLLFTATLNQFLIYLFFSRLLLQRDYSFLRDINVWHPFVTIGVYSSTLSAAMSNLIGASRILYAMARDDLFGKVLAPAKMMSCSGNLWAVVLISWFLVQLVLFSGKLNTIAGIVAIFFMLVYAAMDLACLALEWASAPNFRVQLSFGDTGGESPLTAPEEKLQQLLRELRIKADIHTVAWDSVVALHWHKQAGRKPEEELELEEEDFENSFPSNATRISDDYLQAINRMILQQASELAVRFLYLPRPPADTSLYHTYLRHLDIMTKDLGPTLLIHRVTPITNTHL</sequence>
<comment type="subcellular location">
    <subcellularLocation>
        <location evidence="1">Membrane</location>
        <topology evidence="1">Multi-pass membrane protein</topology>
    </subcellularLocation>
</comment>
<evidence type="ECO:0000256" key="4">
    <source>
        <dbReference type="ARBA" id="ARBA00023136"/>
    </source>
</evidence>
<gene>
    <name evidence="7" type="ORF">EOD39_8937</name>
</gene>
<feature type="transmembrane region" description="Helical" evidence="5">
    <location>
        <begin position="46"/>
        <end position="66"/>
    </location>
</feature>
<proteinExistence type="predicted"/>
<keyword evidence="2 5" id="KW-0812">Transmembrane</keyword>
<dbReference type="Pfam" id="PF00324">
    <property type="entry name" value="AA_permease"/>
    <property type="match status" value="2"/>
</dbReference>
<dbReference type="GO" id="GO:0016020">
    <property type="term" value="C:membrane"/>
    <property type="evidence" value="ECO:0007669"/>
    <property type="project" value="UniProtKB-SubCell"/>
</dbReference>
<dbReference type="GO" id="GO:0006884">
    <property type="term" value="P:cell volume homeostasis"/>
    <property type="evidence" value="ECO:0007669"/>
    <property type="project" value="TreeGrafter"/>
</dbReference>
<evidence type="ECO:0000256" key="5">
    <source>
        <dbReference type="SAM" id="Phobius"/>
    </source>
</evidence>
<feature type="transmembrane region" description="Helical" evidence="5">
    <location>
        <begin position="218"/>
        <end position="240"/>
    </location>
</feature>
<dbReference type="GO" id="GO:0055075">
    <property type="term" value="P:potassium ion homeostasis"/>
    <property type="evidence" value="ECO:0007669"/>
    <property type="project" value="TreeGrafter"/>
</dbReference>